<dbReference type="Proteomes" id="UP001386955">
    <property type="component" value="Unassembled WGS sequence"/>
</dbReference>
<keyword evidence="2" id="KW-1015">Disulfide bond</keyword>
<protein>
    <submittedName>
        <fullName evidence="4">Uncharacterized protein</fullName>
    </submittedName>
</protein>
<dbReference type="SUPFAM" id="SSF50386">
    <property type="entry name" value="STI-like"/>
    <property type="match status" value="1"/>
</dbReference>
<sequence length="330" mass="34817">MRPDSGGDRVSRAQIAAEIAFRSTAQIPADLGAFGSFSATCSSSSPSPSSGSTAALRIVPDPVGSWHFGASRAACSTAVPLGLPLAKIPSALVRRRSRREGGNTASAGSAQEPYLSDPDKASIAALEMKNPTSLFAVFLLCAFTSATANNDVLLDINGEEVVNGGWYFMVSVMRPGGGITALQSENEICPITVSKLSLWGSGLPVEFSTPLAILNLREVDYLTVRFPLVPWCAPTPSQWTVLEGSKEVKLTGYNETVSGKFKVKHVSGTDYSLYFCSSASTCEPVGGPSFGGIGNLVVGPEANDMRFMFKKFTGQLGEVPLAMKDQVSEK</sequence>
<evidence type="ECO:0000256" key="1">
    <source>
        <dbReference type="ARBA" id="ARBA00005440"/>
    </source>
</evidence>
<dbReference type="InterPro" id="IPR002160">
    <property type="entry name" value="Prot_inh_Kunz-lg"/>
</dbReference>
<proteinExistence type="inferred from homology"/>
<reference evidence="4 5" key="1">
    <citation type="submission" date="2024-01" db="EMBL/GenBank/DDBJ databases">
        <title>The genomes of 5 underutilized Papilionoideae crops provide insights into root nodulation and disease resistanc.</title>
        <authorList>
            <person name="Jiang F."/>
        </authorList>
    </citation>
    <scope>NUCLEOTIDE SEQUENCE [LARGE SCALE GENOMIC DNA]</scope>
    <source>
        <strain evidence="4">DUOXIRENSHENG_FW03</strain>
        <tissue evidence="4">Leaves</tissue>
    </source>
</reference>
<dbReference type="PANTHER" id="PTHR33107">
    <property type="entry name" value="KUNITZ TRYPSIN INHIBITOR 2"/>
    <property type="match status" value="1"/>
</dbReference>
<dbReference type="PROSITE" id="PS00283">
    <property type="entry name" value="SOYBEAN_KUNITZ"/>
    <property type="match status" value="1"/>
</dbReference>
<dbReference type="SMART" id="SM00452">
    <property type="entry name" value="STI"/>
    <property type="match status" value="1"/>
</dbReference>
<accession>A0AAN9XKD1</accession>
<dbReference type="InterPro" id="IPR011065">
    <property type="entry name" value="Kunitz_inhibitor_STI-like_sf"/>
</dbReference>
<dbReference type="PRINTS" id="PR00291">
    <property type="entry name" value="KUNITZINHBTR"/>
</dbReference>
<comment type="caution">
    <text evidence="4">The sequence shown here is derived from an EMBL/GenBank/DDBJ whole genome shotgun (WGS) entry which is preliminary data.</text>
</comment>
<evidence type="ECO:0000256" key="3">
    <source>
        <dbReference type="SAM" id="MobiDB-lite"/>
    </source>
</evidence>
<gene>
    <name evidence="4" type="ORF">VNO78_16095</name>
</gene>
<comment type="similarity">
    <text evidence="1">Belongs to the protease inhibitor I3 (leguminous Kunitz-type inhibitor) family.</text>
</comment>
<evidence type="ECO:0000256" key="2">
    <source>
        <dbReference type="ARBA" id="ARBA00023157"/>
    </source>
</evidence>
<organism evidence="4 5">
    <name type="scientific">Psophocarpus tetragonolobus</name>
    <name type="common">Winged bean</name>
    <name type="synonym">Dolichos tetragonolobus</name>
    <dbReference type="NCBI Taxonomy" id="3891"/>
    <lineage>
        <taxon>Eukaryota</taxon>
        <taxon>Viridiplantae</taxon>
        <taxon>Streptophyta</taxon>
        <taxon>Embryophyta</taxon>
        <taxon>Tracheophyta</taxon>
        <taxon>Spermatophyta</taxon>
        <taxon>Magnoliopsida</taxon>
        <taxon>eudicotyledons</taxon>
        <taxon>Gunneridae</taxon>
        <taxon>Pentapetalae</taxon>
        <taxon>rosids</taxon>
        <taxon>fabids</taxon>
        <taxon>Fabales</taxon>
        <taxon>Fabaceae</taxon>
        <taxon>Papilionoideae</taxon>
        <taxon>50 kb inversion clade</taxon>
        <taxon>NPAAA clade</taxon>
        <taxon>indigoferoid/millettioid clade</taxon>
        <taxon>Phaseoleae</taxon>
        <taxon>Psophocarpus</taxon>
    </lineage>
</organism>
<evidence type="ECO:0000313" key="5">
    <source>
        <dbReference type="Proteomes" id="UP001386955"/>
    </source>
</evidence>
<dbReference type="PANTHER" id="PTHR33107:SF81">
    <property type="entry name" value="TRYPSIN INHIBITOR A"/>
    <property type="match status" value="1"/>
</dbReference>
<evidence type="ECO:0000313" key="4">
    <source>
        <dbReference type="EMBL" id="KAK7395534.1"/>
    </source>
</evidence>
<dbReference type="AlphaFoldDB" id="A0AAN9XKD1"/>
<keyword evidence="5" id="KW-1185">Reference proteome</keyword>
<dbReference type="EMBL" id="JAYMYS010000004">
    <property type="protein sequence ID" value="KAK7395534.1"/>
    <property type="molecule type" value="Genomic_DNA"/>
</dbReference>
<name>A0AAN9XKD1_PSOTE</name>
<dbReference type="Pfam" id="PF00197">
    <property type="entry name" value="Kunitz_legume"/>
    <property type="match status" value="1"/>
</dbReference>
<dbReference type="Gene3D" id="2.80.10.50">
    <property type="match status" value="1"/>
</dbReference>
<feature type="region of interest" description="Disordered" evidence="3">
    <location>
        <begin position="94"/>
        <end position="113"/>
    </location>
</feature>
<dbReference type="GO" id="GO:0004866">
    <property type="term" value="F:endopeptidase inhibitor activity"/>
    <property type="evidence" value="ECO:0007669"/>
    <property type="project" value="InterPro"/>
</dbReference>